<reference evidence="1" key="2">
    <citation type="journal article" date="2015" name="Data Brief">
        <title>Shoot transcriptome of the giant reed, Arundo donax.</title>
        <authorList>
            <person name="Barrero R.A."/>
            <person name="Guerrero F.D."/>
            <person name="Moolhuijzen P."/>
            <person name="Goolsby J.A."/>
            <person name="Tidwell J."/>
            <person name="Bellgard S.E."/>
            <person name="Bellgard M.I."/>
        </authorList>
    </citation>
    <scope>NUCLEOTIDE SEQUENCE</scope>
    <source>
        <tissue evidence="1">Shoot tissue taken approximately 20 cm above the soil surface</tissue>
    </source>
</reference>
<reference evidence="1" key="1">
    <citation type="submission" date="2014-09" db="EMBL/GenBank/DDBJ databases">
        <authorList>
            <person name="Magalhaes I.L.F."/>
            <person name="Oliveira U."/>
            <person name="Santos F.R."/>
            <person name="Vidigal T.H.D.A."/>
            <person name="Brescovit A.D."/>
            <person name="Santos A.J."/>
        </authorList>
    </citation>
    <scope>NUCLEOTIDE SEQUENCE</scope>
    <source>
        <tissue evidence="1">Shoot tissue taken approximately 20 cm above the soil surface</tissue>
    </source>
</reference>
<proteinExistence type="predicted"/>
<name>A0A0A9CS04_ARUDO</name>
<evidence type="ECO:0000313" key="1">
    <source>
        <dbReference type="EMBL" id="JAD74287.1"/>
    </source>
</evidence>
<organism evidence="1">
    <name type="scientific">Arundo donax</name>
    <name type="common">Giant reed</name>
    <name type="synonym">Donax arundinaceus</name>
    <dbReference type="NCBI Taxonomy" id="35708"/>
    <lineage>
        <taxon>Eukaryota</taxon>
        <taxon>Viridiplantae</taxon>
        <taxon>Streptophyta</taxon>
        <taxon>Embryophyta</taxon>
        <taxon>Tracheophyta</taxon>
        <taxon>Spermatophyta</taxon>
        <taxon>Magnoliopsida</taxon>
        <taxon>Liliopsida</taxon>
        <taxon>Poales</taxon>
        <taxon>Poaceae</taxon>
        <taxon>PACMAD clade</taxon>
        <taxon>Arundinoideae</taxon>
        <taxon>Arundineae</taxon>
        <taxon>Arundo</taxon>
    </lineage>
</organism>
<dbReference type="EMBL" id="GBRH01223608">
    <property type="protein sequence ID" value="JAD74287.1"/>
    <property type="molecule type" value="Transcribed_RNA"/>
</dbReference>
<protein>
    <submittedName>
        <fullName evidence="1">Uncharacterized protein</fullName>
    </submittedName>
</protein>
<accession>A0A0A9CS04</accession>
<sequence length="41" mass="4949">MLIYIYIYIPNSSLATIKMFILLQEISRREEIIWNSRLDGM</sequence>
<dbReference type="AlphaFoldDB" id="A0A0A9CS04"/>